<evidence type="ECO:0000256" key="1">
    <source>
        <dbReference type="ARBA" id="ARBA00023002"/>
    </source>
</evidence>
<dbReference type="InterPro" id="IPR036509">
    <property type="entry name" value="Met_Sox_Rdtase_MsrA_sf"/>
</dbReference>
<dbReference type="Gene3D" id="3.30.1060.10">
    <property type="entry name" value="Peptide methionine sulphoxide reductase MsrA"/>
    <property type="match status" value="1"/>
</dbReference>
<dbReference type="AlphaFoldDB" id="A0AAE3G5D5"/>
<comment type="catalytic activity">
    <reaction evidence="3 4">
        <text>[thioredoxin]-disulfide + L-methionine + H2O = L-methionine (S)-S-oxide + [thioredoxin]-dithiol</text>
        <dbReference type="Rhea" id="RHEA:19993"/>
        <dbReference type="Rhea" id="RHEA-COMP:10698"/>
        <dbReference type="Rhea" id="RHEA-COMP:10700"/>
        <dbReference type="ChEBI" id="CHEBI:15377"/>
        <dbReference type="ChEBI" id="CHEBI:29950"/>
        <dbReference type="ChEBI" id="CHEBI:50058"/>
        <dbReference type="ChEBI" id="CHEBI:57844"/>
        <dbReference type="ChEBI" id="CHEBI:58772"/>
        <dbReference type="EC" id="1.8.4.11"/>
    </reaction>
</comment>
<evidence type="ECO:0000256" key="2">
    <source>
        <dbReference type="ARBA" id="ARBA00047806"/>
    </source>
</evidence>
<feature type="domain" description="Peptide methionine sulphoxide reductase MsrA" evidence="5">
    <location>
        <begin position="10"/>
        <end position="163"/>
    </location>
</feature>
<feature type="active site" evidence="4">
    <location>
        <position position="17"/>
    </location>
</feature>
<accession>A0AAE3G5D5</accession>
<dbReference type="RefSeq" id="WP_253477883.1">
    <property type="nucleotide sequence ID" value="NZ_JALJXV010000005.1"/>
</dbReference>
<dbReference type="InterPro" id="IPR002569">
    <property type="entry name" value="Met_Sox_Rdtase_MsrA_dom"/>
</dbReference>
<evidence type="ECO:0000256" key="4">
    <source>
        <dbReference type="HAMAP-Rule" id="MF_01401"/>
    </source>
</evidence>
<comment type="function">
    <text evidence="4">Has an important function as a repair enzyme for proteins that have been inactivated by oxidation. Catalyzes the reversible oxidation-reduction of methionine sulfoxide in proteins to methionine.</text>
</comment>
<dbReference type="Pfam" id="PF01625">
    <property type="entry name" value="PMSR"/>
    <property type="match status" value="1"/>
</dbReference>
<dbReference type="PANTHER" id="PTHR43774:SF1">
    <property type="entry name" value="PEPTIDE METHIONINE SULFOXIDE REDUCTASE MSRA 2"/>
    <property type="match status" value="1"/>
</dbReference>
<keyword evidence="7" id="KW-1185">Reference proteome</keyword>
<comment type="caution">
    <text evidence="6">The sequence shown here is derived from an EMBL/GenBank/DDBJ whole genome shotgun (WGS) entry which is preliminary data.</text>
</comment>
<dbReference type="GO" id="GO:0008113">
    <property type="term" value="F:peptide-methionine (S)-S-oxide reductase activity"/>
    <property type="evidence" value="ECO:0007669"/>
    <property type="project" value="UniProtKB-UniRule"/>
</dbReference>
<dbReference type="Proteomes" id="UP001205843">
    <property type="component" value="Unassembled WGS sequence"/>
</dbReference>
<protein>
    <recommendedName>
        <fullName evidence="4">Peptide methionine sulfoxide reductase MsrA</fullName>
        <shortName evidence="4">Protein-methionine-S-oxide reductase</shortName>
        <ecNumber evidence="4">1.8.4.11</ecNumber>
    </recommendedName>
    <alternativeName>
        <fullName evidence="4">Peptide-methionine (S)-S-oxide reductase</fullName>
        <shortName evidence="4">Peptide Met(O) reductase</shortName>
    </alternativeName>
</protein>
<comment type="similarity">
    <text evidence="4">Belongs to the MsrA Met sulfoxide reductase family.</text>
</comment>
<dbReference type="EC" id="1.8.4.11" evidence="4"/>
<organism evidence="6 7">
    <name type="scientific">Natronocella acetinitrilica</name>
    <dbReference type="NCBI Taxonomy" id="414046"/>
    <lineage>
        <taxon>Bacteria</taxon>
        <taxon>Pseudomonadati</taxon>
        <taxon>Pseudomonadota</taxon>
        <taxon>Gammaproteobacteria</taxon>
        <taxon>Chromatiales</taxon>
        <taxon>Ectothiorhodospiraceae</taxon>
        <taxon>Natronocella</taxon>
    </lineage>
</organism>
<name>A0AAE3G5D5_9GAMM</name>
<evidence type="ECO:0000313" key="6">
    <source>
        <dbReference type="EMBL" id="MCP1675041.1"/>
    </source>
</evidence>
<dbReference type="EMBL" id="JALJXV010000005">
    <property type="protein sequence ID" value="MCP1675041.1"/>
    <property type="molecule type" value="Genomic_DNA"/>
</dbReference>
<dbReference type="SUPFAM" id="SSF55068">
    <property type="entry name" value="Peptide methionine sulfoxide reductase"/>
    <property type="match status" value="1"/>
</dbReference>
<keyword evidence="1 4" id="KW-0560">Oxidoreductase</keyword>
<dbReference type="NCBIfam" id="TIGR00401">
    <property type="entry name" value="msrA"/>
    <property type="match status" value="1"/>
</dbReference>
<comment type="catalytic activity">
    <reaction evidence="2 4">
        <text>L-methionyl-[protein] + [thioredoxin]-disulfide + H2O = L-methionyl-(S)-S-oxide-[protein] + [thioredoxin]-dithiol</text>
        <dbReference type="Rhea" id="RHEA:14217"/>
        <dbReference type="Rhea" id="RHEA-COMP:10698"/>
        <dbReference type="Rhea" id="RHEA-COMP:10700"/>
        <dbReference type="Rhea" id="RHEA-COMP:12313"/>
        <dbReference type="Rhea" id="RHEA-COMP:12315"/>
        <dbReference type="ChEBI" id="CHEBI:15377"/>
        <dbReference type="ChEBI" id="CHEBI:16044"/>
        <dbReference type="ChEBI" id="CHEBI:29950"/>
        <dbReference type="ChEBI" id="CHEBI:44120"/>
        <dbReference type="ChEBI" id="CHEBI:50058"/>
        <dbReference type="EC" id="1.8.4.11"/>
    </reaction>
</comment>
<sequence length="179" mass="20294">MTETEQRMEEATLGGGCFWCIEAAFKEMDGVVDVESGYSGGERAHPTYAQVCSGATGHAEVVRLRYDPSKVDFNQILDLFFIVHDPTQLNRQGHDIGTQYRSVIFFHDDEQARLARAKIDEIQRSGRYGQSIVTEVSALKNYYPAEDGHQDYFELNPGQPYCQMVVAPKVEKARRHLDK</sequence>
<reference evidence="6" key="1">
    <citation type="submission" date="2022-03" db="EMBL/GenBank/DDBJ databases">
        <title>Genomic Encyclopedia of Type Strains, Phase III (KMG-III): the genomes of soil and plant-associated and newly described type strains.</title>
        <authorList>
            <person name="Whitman W."/>
        </authorList>
    </citation>
    <scope>NUCLEOTIDE SEQUENCE</scope>
    <source>
        <strain evidence="6">ANL 6-2</strain>
    </source>
</reference>
<evidence type="ECO:0000256" key="3">
    <source>
        <dbReference type="ARBA" id="ARBA00048782"/>
    </source>
</evidence>
<dbReference type="PANTHER" id="PTHR43774">
    <property type="entry name" value="PEPTIDE METHIONINE SULFOXIDE REDUCTASE"/>
    <property type="match status" value="1"/>
</dbReference>
<gene>
    <name evidence="4" type="primary">msrA</name>
    <name evidence="6" type="ORF">J2T57_002189</name>
</gene>
<evidence type="ECO:0000313" key="7">
    <source>
        <dbReference type="Proteomes" id="UP001205843"/>
    </source>
</evidence>
<evidence type="ECO:0000259" key="5">
    <source>
        <dbReference type="Pfam" id="PF01625"/>
    </source>
</evidence>
<proteinExistence type="inferred from homology"/>
<dbReference type="HAMAP" id="MF_01401">
    <property type="entry name" value="MsrA"/>
    <property type="match status" value="1"/>
</dbReference>